<feature type="chain" id="PRO_5045629834" description="Peptidoglycan binding-like domain-containing protein" evidence="1">
    <location>
        <begin position="30"/>
        <end position="138"/>
    </location>
</feature>
<dbReference type="InterPro" id="IPR036366">
    <property type="entry name" value="PGBDSf"/>
</dbReference>
<proteinExistence type="predicted"/>
<protein>
    <recommendedName>
        <fullName evidence="2">Peptidoglycan binding-like domain-containing protein</fullName>
    </recommendedName>
</protein>
<dbReference type="Pfam" id="PF01471">
    <property type="entry name" value="PG_binding_1"/>
    <property type="match status" value="1"/>
</dbReference>
<feature type="domain" description="Peptidoglycan binding-like" evidence="2">
    <location>
        <begin position="62"/>
        <end position="99"/>
    </location>
</feature>
<dbReference type="InterPro" id="IPR036365">
    <property type="entry name" value="PGBD-like_sf"/>
</dbReference>
<organism evidence="3 4">
    <name type="scientific">Streptomyces luteosporeus</name>
    <dbReference type="NCBI Taxonomy" id="173856"/>
    <lineage>
        <taxon>Bacteria</taxon>
        <taxon>Bacillati</taxon>
        <taxon>Actinomycetota</taxon>
        <taxon>Actinomycetes</taxon>
        <taxon>Kitasatosporales</taxon>
        <taxon>Streptomycetaceae</taxon>
        <taxon>Streptomyces</taxon>
    </lineage>
</organism>
<keyword evidence="4" id="KW-1185">Reference proteome</keyword>
<keyword evidence="1" id="KW-0732">Signal</keyword>
<accession>A0ABP6FZI3</accession>
<gene>
    <name evidence="3" type="ORF">GCM10010315_06810</name>
</gene>
<evidence type="ECO:0000256" key="1">
    <source>
        <dbReference type="SAM" id="SignalP"/>
    </source>
</evidence>
<evidence type="ECO:0000313" key="3">
    <source>
        <dbReference type="EMBL" id="GAA2709172.1"/>
    </source>
</evidence>
<dbReference type="InterPro" id="IPR002477">
    <property type="entry name" value="Peptidoglycan-bd-like"/>
</dbReference>
<dbReference type="Gene3D" id="1.10.101.10">
    <property type="entry name" value="PGBD-like superfamily/PGBD"/>
    <property type="match status" value="1"/>
</dbReference>
<evidence type="ECO:0000313" key="4">
    <source>
        <dbReference type="Proteomes" id="UP001500886"/>
    </source>
</evidence>
<dbReference type="EMBL" id="BAAASL010000002">
    <property type="protein sequence ID" value="GAA2709172.1"/>
    <property type="molecule type" value="Genomic_DNA"/>
</dbReference>
<name>A0ABP6FZI3_9ACTN</name>
<comment type="caution">
    <text evidence="3">The sequence shown here is derived from an EMBL/GenBank/DDBJ whole genome shotgun (WGS) entry which is preliminary data.</text>
</comment>
<dbReference type="Proteomes" id="UP001500886">
    <property type="component" value="Unassembled WGS sequence"/>
</dbReference>
<reference evidence="4" key="1">
    <citation type="journal article" date="2019" name="Int. J. Syst. Evol. Microbiol.">
        <title>The Global Catalogue of Microorganisms (GCM) 10K type strain sequencing project: providing services to taxonomists for standard genome sequencing and annotation.</title>
        <authorList>
            <consortium name="The Broad Institute Genomics Platform"/>
            <consortium name="The Broad Institute Genome Sequencing Center for Infectious Disease"/>
            <person name="Wu L."/>
            <person name="Ma J."/>
        </authorList>
    </citation>
    <scope>NUCLEOTIDE SEQUENCE [LARGE SCALE GENOMIC DNA]</scope>
    <source>
        <strain evidence="4">JCM 4542</strain>
    </source>
</reference>
<feature type="signal peptide" evidence="1">
    <location>
        <begin position="1"/>
        <end position="29"/>
    </location>
</feature>
<evidence type="ECO:0000259" key="2">
    <source>
        <dbReference type="Pfam" id="PF01471"/>
    </source>
</evidence>
<sequence length="138" mass="14250">MLKKYAAKAGLVVGAAALVAGGLGGTANAAEGAGYVGYGYTTSGSAVWCVQHQVNSIAAKVGRAQVSEDGKWGPRTDAQVRWYQSFVGLDSDGVVGPRTGDYLLAYGDQYYGGLNGYCTSLIPSDSGLGGMYVHTRLD</sequence>
<dbReference type="SUPFAM" id="SSF47090">
    <property type="entry name" value="PGBD-like"/>
    <property type="match status" value="1"/>
</dbReference>